<evidence type="ECO:0000313" key="2">
    <source>
        <dbReference type="EMBL" id="CDM36571.1"/>
    </source>
</evidence>
<dbReference type="EMBL" id="HG792019">
    <property type="protein sequence ID" value="CDM36571.1"/>
    <property type="molecule type" value="Genomic_DNA"/>
</dbReference>
<evidence type="ECO:0000256" key="1">
    <source>
        <dbReference type="SAM" id="MobiDB-lite"/>
    </source>
</evidence>
<organism evidence="2 3">
    <name type="scientific">Penicillium roqueforti (strain FM164)</name>
    <dbReference type="NCBI Taxonomy" id="1365484"/>
    <lineage>
        <taxon>Eukaryota</taxon>
        <taxon>Fungi</taxon>
        <taxon>Dikarya</taxon>
        <taxon>Ascomycota</taxon>
        <taxon>Pezizomycotina</taxon>
        <taxon>Eurotiomycetes</taxon>
        <taxon>Eurotiomycetidae</taxon>
        <taxon>Eurotiales</taxon>
        <taxon>Aspergillaceae</taxon>
        <taxon>Penicillium</taxon>
    </lineage>
</organism>
<feature type="compositionally biased region" description="Polar residues" evidence="1">
    <location>
        <begin position="1"/>
        <end position="18"/>
    </location>
</feature>
<reference evidence="2" key="1">
    <citation type="journal article" date="2014" name="Nat. Commun.">
        <title>Multiple recent horizontal transfers of a large genomic region in cheese making fungi.</title>
        <authorList>
            <person name="Cheeseman K."/>
            <person name="Ropars J."/>
            <person name="Renault P."/>
            <person name="Dupont J."/>
            <person name="Gouzy J."/>
            <person name="Branca A."/>
            <person name="Abraham A.L."/>
            <person name="Ceppi M."/>
            <person name="Conseiller E."/>
            <person name="Debuchy R."/>
            <person name="Malagnac F."/>
            <person name="Goarin A."/>
            <person name="Silar P."/>
            <person name="Lacoste S."/>
            <person name="Sallet E."/>
            <person name="Bensimon A."/>
            <person name="Giraud T."/>
            <person name="Brygoo Y."/>
        </authorList>
    </citation>
    <scope>NUCLEOTIDE SEQUENCE [LARGE SCALE GENOMIC DNA]</scope>
    <source>
        <strain evidence="2">FM164</strain>
    </source>
</reference>
<name>W6QKP1_PENRF</name>
<gene>
    <name evidence="2" type="ORF">PROQFM164_S05g000404</name>
</gene>
<feature type="region of interest" description="Disordered" evidence="1">
    <location>
        <begin position="1"/>
        <end position="25"/>
    </location>
</feature>
<dbReference type="Proteomes" id="UP000030686">
    <property type="component" value="Unassembled WGS sequence"/>
</dbReference>
<accession>W6QKP1</accession>
<dbReference type="AlphaFoldDB" id="W6QKP1"/>
<evidence type="ECO:0000313" key="3">
    <source>
        <dbReference type="Proteomes" id="UP000030686"/>
    </source>
</evidence>
<proteinExistence type="predicted"/>
<keyword evidence="3" id="KW-1185">Reference proteome</keyword>
<sequence>MTDAHVQSVSNTDALSPPQTIPGRD</sequence>
<protein>
    <submittedName>
        <fullName evidence="2">Uncharacterized protein</fullName>
    </submittedName>
</protein>